<name>A0ABW4LWC6_9BACI</name>
<dbReference type="Gene3D" id="3.10.450.50">
    <property type="match status" value="1"/>
</dbReference>
<keyword evidence="2" id="KW-1185">Reference proteome</keyword>
<protein>
    <submittedName>
        <fullName evidence="1">YecA family protein</fullName>
    </submittedName>
</protein>
<dbReference type="PANTHER" id="PTHR33747:SF1">
    <property type="entry name" value="ADENYLATE CYCLASE-ASSOCIATED CAP C-TERMINAL DOMAIN-CONTAINING PROTEIN"/>
    <property type="match status" value="1"/>
</dbReference>
<dbReference type="SUPFAM" id="SSF103642">
    <property type="entry name" value="Sec-C motif"/>
    <property type="match status" value="1"/>
</dbReference>
<proteinExistence type="predicted"/>
<sequence>MTFLEKIKPHLVSDDYLVQETILHAIHDYPFLPEEWTVQLLEEGFRNHEKLTTVLIYIDNQLITEDAVKILLENIPKMDQSKLHLAIRLLQSVEPSLAIKYRDELKPYIRQDLWELYDLMLHGDEDEIQMKYDEILHLLETADSYQHQLFFKAKLLTKWMVQHEWWSEEEIARDMQEEVKPEWFTFHGILTVYAIGLLKLESYIPTLASLLVRDEDILLEEVATALIGFQSDAVVKEVQPYLLKEESVIFAASVIENIKSVFAIETLKKAYPVVDEEDQELIFEALAHQLSIDALPEIEDYMAKKYHYNIVDTDQVAYAYYSILGFEHPDLQAWKKSALEKEMIFKEESKKNSLLFQSPIKIEPKVGRNDPCPCGSGKKYKKCCGK</sequence>
<accession>A0ABW4LWC6</accession>
<dbReference type="EMBL" id="JBHUEM010000055">
    <property type="protein sequence ID" value="MFD1739490.1"/>
    <property type="molecule type" value="Genomic_DNA"/>
</dbReference>
<dbReference type="Pfam" id="PF02810">
    <property type="entry name" value="SEC-C"/>
    <property type="match status" value="1"/>
</dbReference>
<organism evidence="1 2">
    <name type="scientific">Bacillus salitolerans</name>
    <dbReference type="NCBI Taxonomy" id="1437434"/>
    <lineage>
        <taxon>Bacteria</taxon>
        <taxon>Bacillati</taxon>
        <taxon>Bacillota</taxon>
        <taxon>Bacilli</taxon>
        <taxon>Bacillales</taxon>
        <taxon>Bacillaceae</taxon>
        <taxon>Bacillus</taxon>
    </lineage>
</organism>
<gene>
    <name evidence="1" type="ORF">ACFSCX_23700</name>
</gene>
<dbReference type="RefSeq" id="WP_377930730.1">
    <property type="nucleotide sequence ID" value="NZ_JBHUEM010000055.1"/>
</dbReference>
<evidence type="ECO:0000313" key="1">
    <source>
        <dbReference type="EMBL" id="MFD1739490.1"/>
    </source>
</evidence>
<evidence type="ECO:0000313" key="2">
    <source>
        <dbReference type="Proteomes" id="UP001597214"/>
    </source>
</evidence>
<dbReference type="Proteomes" id="UP001597214">
    <property type="component" value="Unassembled WGS sequence"/>
</dbReference>
<reference evidence="2" key="1">
    <citation type="journal article" date="2019" name="Int. J. Syst. Evol. Microbiol.">
        <title>The Global Catalogue of Microorganisms (GCM) 10K type strain sequencing project: providing services to taxonomists for standard genome sequencing and annotation.</title>
        <authorList>
            <consortium name="The Broad Institute Genomics Platform"/>
            <consortium name="The Broad Institute Genome Sequencing Center for Infectious Disease"/>
            <person name="Wu L."/>
            <person name="Ma J."/>
        </authorList>
    </citation>
    <scope>NUCLEOTIDE SEQUENCE [LARGE SCALE GENOMIC DNA]</scope>
    <source>
        <strain evidence="2">CCUG 49339</strain>
    </source>
</reference>
<dbReference type="PANTHER" id="PTHR33747">
    <property type="entry name" value="UPF0225 PROTEIN SCO1677"/>
    <property type="match status" value="1"/>
</dbReference>
<dbReference type="InterPro" id="IPR004027">
    <property type="entry name" value="SEC_C_motif"/>
</dbReference>
<comment type="caution">
    <text evidence="1">The sequence shown here is derived from an EMBL/GenBank/DDBJ whole genome shotgun (WGS) entry which is preliminary data.</text>
</comment>